<dbReference type="InterPro" id="IPR057326">
    <property type="entry name" value="KR_dom"/>
</dbReference>
<dbReference type="PRINTS" id="PR00081">
    <property type="entry name" value="GDHRDH"/>
</dbReference>
<protein>
    <submittedName>
        <fullName evidence="6">Short-chain dehydrogenase</fullName>
    </submittedName>
</protein>
<reference evidence="6 7" key="1">
    <citation type="submission" date="2017-01" db="EMBL/GenBank/DDBJ databases">
        <authorList>
            <person name="Varghese N."/>
            <person name="Submissions S."/>
        </authorList>
    </citation>
    <scope>NUCLEOTIDE SEQUENCE [LARGE SCALE GENOMIC DNA]</scope>
    <source>
        <strain evidence="6 7">ATCC 35905</strain>
    </source>
</reference>
<evidence type="ECO:0000313" key="6">
    <source>
        <dbReference type="EMBL" id="SIR10214.1"/>
    </source>
</evidence>
<evidence type="ECO:0000313" key="7">
    <source>
        <dbReference type="Proteomes" id="UP000186308"/>
    </source>
</evidence>
<dbReference type="InterPro" id="IPR002347">
    <property type="entry name" value="SDR_fam"/>
</dbReference>
<gene>
    <name evidence="6" type="ORF">SAMN05421828_11576</name>
</gene>
<evidence type="ECO:0000259" key="5">
    <source>
        <dbReference type="SMART" id="SM00822"/>
    </source>
</evidence>
<dbReference type="NCBIfam" id="NF005495">
    <property type="entry name" value="PRK07109.1"/>
    <property type="match status" value="1"/>
</dbReference>
<keyword evidence="7" id="KW-1185">Reference proteome</keyword>
<dbReference type="OrthoDB" id="9781689at2"/>
<keyword evidence="4" id="KW-1133">Transmembrane helix</keyword>
<dbReference type="AlphaFoldDB" id="A0A8G2CLW1"/>
<dbReference type="GO" id="GO:0016020">
    <property type="term" value="C:membrane"/>
    <property type="evidence" value="ECO:0007669"/>
    <property type="project" value="TreeGrafter"/>
</dbReference>
<keyword evidence="4" id="KW-0472">Membrane</keyword>
<evidence type="ECO:0000256" key="2">
    <source>
        <dbReference type="ARBA" id="ARBA00023002"/>
    </source>
</evidence>
<accession>A0A8G2CLW1</accession>
<dbReference type="SUPFAM" id="SSF51735">
    <property type="entry name" value="NAD(P)-binding Rossmann-fold domains"/>
    <property type="match status" value="1"/>
</dbReference>
<keyword evidence="4" id="KW-0812">Transmembrane</keyword>
<dbReference type="PROSITE" id="PS00061">
    <property type="entry name" value="ADH_SHORT"/>
    <property type="match status" value="1"/>
</dbReference>
<organism evidence="6 7">
    <name type="scientific">Acidiphilium rubrum</name>
    <dbReference type="NCBI Taxonomy" id="526"/>
    <lineage>
        <taxon>Bacteria</taxon>
        <taxon>Pseudomonadati</taxon>
        <taxon>Pseudomonadota</taxon>
        <taxon>Alphaproteobacteria</taxon>
        <taxon>Acetobacterales</taxon>
        <taxon>Acidocellaceae</taxon>
        <taxon>Acidiphilium</taxon>
    </lineage>
</organism>
<comment type="caution">
    <text evidence="6">The sequence shown here is derived from an EMBL/GenBank/DDBJ whole genome shotgun (WGS) entry which is preliminary data.</text>
</comment>
<dbReference type="RefSeq" id="WP_029311696.1">
    <property type="nucleotide sequence ID" value="NZ_FTNE01000015.1"/>
</dbReference>
<dbReference type="InterPro" id="IPR036291">
    <property type="entry name" value="NAD(P)-bd_dom_sf"/>
</dbReference>
<dbReference type="Gene3D" id="3.40.50.720">
    <property type="entry name" value="NAD(P)-binding Rossmann-like Domain"/>
    <property type="match status" value="1"/>
</dbReference>
<dbReference type="PANTHER" id="PTHR44196:SF1">
    <property type="entry name" value="DEHYDROGENASE_REDUCTASE SDR FAMILY MEMBER 7B"/>
    <property type="match status" value="1"/>
</dbReference>
<evidence type="ECO:0000256" key="3">
    <source>
        <dbReference type="RuleBase" id="RU000363"/>
    </source>
</evidence>
<evidence type="ECO:0000256" key="4">
    <source>
        <dbReference type="SAM" id="Phobius"/>
    </source>
</evidence>
<proteinExistence type="inferred from homology"/>
<dbReference type="GO" id="GO:0016491">
    <property type="term" value="F:oxidoreductase activity"/>
    <property type="evidence" value="ECO:0007669"/>
    <property type="project" value="UniProtKB-KW"/>
</dbReference>
<dbReference type="Pfam" id="PF00106">
    <property type="entry name" value="adh_short"/>
    <property type="match status" value="1"/>
</dbReference>
<dbReference type="SMART" id="SM00822">
    <property type="entry name" value="PKS_KR"/>
    <property type="match status" value="1"/>
</dbReference>
<feature type="transmembrane region" description="Helical" evidence="4">
    <location>
        <begin position="307"/>
        <end position="328"/>
    </location>
</feature>
<feature type="domain" description="Ketoreductase" evidence="5">
    <location>
        <begin position="3"/>
        <end position="189"/>
    </location>
</feature>
<dbReference type="PRINTS" id="PR00080">
    <property type="entry name" value="SDRFAMILY"/>
</dbReference>
<dbReference type="InterPro" id="IPR020904">
    <property type="entry name" value="Sc_DH/Rdtase_CS"/>
</dbReference>
<dbReference type="PANTHER" id="PTHR44196">
    <property type="entry name" value="DEHYDROGENASE/REDUCTASE SDR FAMILY MEMBER 7B"/>
    <property type="match status" value="1"/>
</dbReference>
<sequence>MSKVVVITGAGAGVGRATAQQFAHAGCDIGLIGRDRDRLETAAAELRTLGVRACVAPADMADAEAVDHAADTIEAALGPIDIWVNNAMATIFAPVSDITPAEFKRATEATYLGTVHGVMTALRAMKRRDQGTIINVGSALAYRSVPLQSPYCGAKAAIKGFTDSLRSELIHDRTAIKLSMVHLPAVNTPQFDWALNKMGRRAQPVPPIYDPEVPAKAIVFAAFNHRREIWVGMPTVVAIMANRIAPGFADRYLATNGYSTQMSNQPLPADAPANLFEPVPGRRGARGRFTDRSRRGSFEMFTDRHKAVAFTLLAVVGAAAVGGLHQLAKRYDF</sequence>
<keyword evidence="2" id="KW-0560">Oxidoreductase</keyword>
<dbReference type="Proteomes" id="UP000186308">
    <property type="component" value="Unassembled WGS sequence"/>
</dbReference>
<evidence type="ECO:0000256" key="1">
    <source>
        <dbReference type="ARBA" id="ARBA00006484"/>
    </source>
</evidence>
<dbReference type="EMBL" id="FTNE01000015">
    <property type="protein sequence ID" value="SIR10214.1"/>
    <property type="molecule type" value="Genomic_DNA"/>
</dbReference>
<comment type="similarity">
    <text evidence="1 3">Belongs to the short-chain dehydrogenases/reductases (SDR) family.</text>
</comment>
<name>A0A8G2CLW1_ACIRU</name>